<proteinExistence type="predicted"/>
<dbReference type="InterPro" id="IPR002645">
    <property type="entry name" value="STAS_dom"/>
</dbReference>
<dbReference type="Gene3D" id="3.30.750.24">
    <property type="entry name" value="STAS domain"/>
    <property type="match status" value="1"/>
</dbReference>
<dbReference type="EMBL" id="CP046415">
    <property type="protein sequence ID" value="QGT78633.1"/>
    <property type="molecule type" value="Genomic_DNA"/>
</dbReference>
<dbReference type="InterPro" id="IPR058548">
    <property type="entry name" value="MlaB-like_STAS"/>
</dbReference>
<dbReference type="Pfam" id="PF13466">
    <property type="entry name" value="STAS_2"/>
    <property type="match status" value="1"/>
</dbReference>
<accession>A0A6I6D3V5</accession>
<dbReference type="AlphaFoldDB" id="A0A6I6D3V5"/>
<dbReference type="InterPro" id="IPR036513">
    <property type="entry name" value="STAS_dom_sf"/>
</dbReference>
<reference evidence="2 3" key="1">
    <citation type="submission" date="2019-11" db="EMBL/GenBank/DDBJ databases">
        <authorList>
            <person name="Zhang J."/>
            <person name="Sun C."/>
        </authorList>
    </citation>
    <scope>NUCLEOTIDE SEQUENCE [LARGE SCALE GENOMIC DNA]</scope>
    <source>
        <strain evidence="3">sp2</strain>
    </source>
</reference>
<organism evidence="2 3">
    <name type="scientific">Guyparkeria halophila</name>
    <dbReference type="NCBI Taxonomy" id="47960"/>
    <lineage>
        <taxon>Bacteria</taxon>
        <taxon>Pseudomonadati</taxon>
        <taxon>Pseudomonadota</taxon>
        <taxon>Gammaproteobacteria</taxon>
        <taxon>Chromatiales</taxon>
        <taxon>Thioalkalibacteraceae</taxon>
        <taxon>Guyparkeria</taxon>
    </lineage>
</organism>
<dbReference type="SUPFAM" id="SSF52091">
    <property type="entry name" value="SpoIIaa-like"/>
    <property type="match status" value="1"/>
</dbReference>
<evidence type="ECO:0000313" key="2">
    <source>
        <dbReference type="EMBL" id="QGT78633.1"/>
    </source>
</evidence>
<name>A0A6I6D3V5_9GAMM</name>
<dbReference type="CDD" id="cd07043">
    <property type="entry name" value="STAS_anti-anti-sigma_factors"/>
    <property type="match status" value="1"/>
</dbReference>
<keyword evidence="3" id="KW-1185">Reference proteome</keyword>
<evidence type="ECO:0000313" key="3">
    <source>
        <dbReference type="Proteomes" id="UP000427716"/>
    </source>
</evidence>
<dbReference type="Proteomes" id="UP000427716">
    <property type="component" value="Chromosome"/>
</dbReference>
<sequence length="107" mass="11508">MKTAGTERGWSLRVEPGVIRLSGALLRAGFDRQSVELPGDVVGPAVDVHLGQVKRIDTAGLAWLAAIQAQAEAKGIRLRYTHAPQAMRQMMAVYGLEGLMPLETGLD</sequence>
<evidence type="ECO:0000259" key="1">
    <source>
        <dbReference type="PROSITE" id="PS50801"/>
    </source>
</evidence>
<dbReference type="RefSeq" id="WP_156574112.1">
    <property type="nucleotide sequence ID" value="NZ_CP046415.1"/>
</dbReference>
<dbReference type="KEGG" id="ghl:GM160_06830"/>
<feature type="domain" description="STAS" evidence="1">
    <location>
        <begin position="18"/>
        <end position="107"/>
    </location>
</feature>
<dbReference type="PROSITE" id="PS50801">
    <property type="entry name" value="STAS"/>
    <property type="match status" value="1"/>
</dbReference>
<protein>
    <submittedName>
        <fullName evidence="2">STAS domain-containing protein</fullName>
    </submittedName>
</protein>
<gene>
    <name evidence="2" type="ORF">GM160_06830</name>
</gene>